<evidence type="ECO:0000256" key="1">
    <source>
        <dbReference type="SAM" id="Phobius"/>
    </source>
</evidence>
<organism evidence="2 3">
    <name type="scientific">Thecamonas trahens ATCC 50062</name>
    <dbReference type="NCBI Taxonomy" id="461836"/>
    <lineage>
        <taxon>Eukaryota</taxon>
        <taxon>Apusozoa</taxon>
        <taxon>Apusomonadida</taxon>
        <taxon>Apusomonadidae</taxon>
        <taxon>Thecamonas</taxon>
    </lineage>
</organism>
<feature type="transmembrane region" description="Helical" evidence="1">
    <location>
        <begin position="59"/>
        <end position="84"/>
    </location>
</feature>
<dbReference type="AlphaFoldDB" id="A0A0L0DTK1"/>
<evidence type="ECO:0000313" key="3">
    <source>
        <dbReference type="Proteomes" id="UP000054408"/>
    </source>
</evidence>
<dbReference type="Proteomes" id="UP000054408">
    <property type="component" value="Unassembled WGS sequence"/>
</dbReference>
<keyword evidence="1" id="KW-1133">Transmembrane helix</keyword>
<proteinExistence type="predicted"/>
<keyword evidence="1" id="KW-0472">Membrane</keyword>
<keyword evidence="1" id="KW-0812">Transmembrane</keyword>
<reference evidence="2 3" key="1">
    <citation type="submission" date="2010-05" db="EMBL/GenBank/DDBJ databases">
        <title>The Genome Sequence of Thecamonas trahens ATCC 50062.</title>
        <authorList>
            <consortium name="The Broad Institute Genome Sequencing Platform"/>
            <person name="Russ C."/>
            <person name="Cuomo C."/>
            <person name="Shea T."/>
            <person name="Young S.K."/>
            <person name="Zeng Q."/>
            <person name="Koehrsen M."/>
            <person name="Haas B."/>
            <person name="Borodovsky M."/>
            <person name="Guigo R."/>
            <person name="Alvarado L."/>
            <person name="Berlin A."/>
            <person name="Bochicchio J."/>
            <person name="Borenstein D."/>
            <person name="Chapman S."/>
            <person name="Chen Z."/>
            <person name="Freedman E."/>
            <person name="Gellesch M."/>
            <person name="Goldberg J."/>
            <person name="Griggs A."/>
            <person name="Gujja S."/>
            <person name="Heilman E."/>
            <person name="Heiman D."/>
            <person name="Hepburn T."/>
            <person name="Howarth C."/>
            <person name="Jen D."/>
            <person name="Larson L."/>
            <person name="Mehta T."/>
            <person name="Park D."/>
            <person name="Pearson M."/>
            <person name="Roberts A."/>
            <person name="Saif S."/>
            <person name="Shenoy N."/>
            <person name="Sisk P."/>
            <person name="Stolte C."/>
            <person name="Sykes S."/>
            <person name="Thomson T."/>
            <person name="Walk T."/>
            <person name="White J."/>
            <person name="Yandava C."/>
            <person name="Burger G."/>
            <person name="Gray M.W."/>
            <person name="Holland P.W.H."/>
            <person name="King N."/>
            <person name="Lang F.B.F."/>
            <person name="Roger A.J."/>
            <person name="Ruiz-Trillo I."/>
            <person name="Lander E."/>
            <person name="Nusbaum C."/>
        </authorList>
    </citation>
    <scope>NUCLEOTIDE SEQUENCE [LARGE SCALE GENOMIC DNA]</scope>
    <source>
        <strain evidence="2 3">ATCC 50062</strain>
    </source>
</reference>
<dbReference type="EMBL" id="GL349439">
    <property type="protein sequence ID" value="KNC55552.1"/>
    <property type="molecule type" value="Genomic_DNA"/>
</dbReference>
<dbReference type="GeneID" id="25561543"/>
<feature type="transmembrane region" description="Helical" evidence="1">
    <location>
        <begin position="27"/>
        <end position="47"/>
    </location>
</feature>
<protein>
    <recommendedName>
        <fullName evidence="4">MARVEL domain-containing protein</fullName>
    </recommendedName>
</protein>
<keyword evidence="3" id="KW-1185">Reference proteome</keyword>
<evidence type="ECO:0000313" key="2">
    <source>
        <dbReference type="EMBL" id="KNC55552.1"/>
    </source>
</evidence>
<accession>A0A0L0DTK1</accession>
<dbReference type="RefSeq" id="XP_013761326.1">
    <property type="nucleotide sequence ID" value="XM_013905872.1"/>
</dbReference>
<evidence type="ECO:0008006" key="4">
    <source>
        <dbReference type="Google" id="ProtNLM"/>
    </source>
</evidence>
<name>A0A0L0DTK1_THETB</name>
<feature type="transmembrane region" description="Helical" evidence="1">
    <location>
        <begin position="152"/>
        <end position="171"/>
    </location>
</feature>
<gene>
    <name evidence="2" type="ORF">AMSG_01815</name>
</gene>
<sequence length="200" mass="22198">MSSSGESPRDEFKRSDFEPDDKEYKTVAALAISVIALVLAFVGLLMLPDLGRLRIVGGLSVSILVVDVVVYVVALGTSMLTYYYSNFGSWEKRYSGLKVAKHASLCSAVLVSLFSIWRLLTVFIHCQRATDEQHASNDAACWENFDTIVSSIAFQFIGVFVLILCQFAMAYHAHRRRLDIHDAFAGVYAREHGLEPVGPN</sequence>